<evidence type="ECO:0000313" key="3">
    <source>
        <dbReference type="Proteomes" id="UP000821837"/>
    </source>
</evidence>
<keyword evidence="3" id="KW-1185">Reference proteome</keyword>
<organism evidence="2 3">
    <name type="scientific">Rhipicephalus sanguineus</name>
    <name type="common">Brown dog tick</name>
    <name type="synonym">Ixodes sanguineus</name>
    <dbReference type="NCBI Taxonomy" id="34632"/>
    <lineage>
        <taxon>Eukaryota</taxon>
        <taxon>Metazoa</taxon>
        <taxon>Ecdysozoa</taxon>
        <taxon>Arthropoda</taxon>
        <taxon>Chelicerata</taxon>
        <taxon>Arachnida</taxon>
        <taxon>Acari</taxon>
        <taxon>Parasitiformes</taxon>
        <taxon>Ixodida</taxon>
        <taxon>Ixodoidea</taxon>
        <taxon>Ixodidae</taxon>
        <taxon>Rhipicephalinae</taxon>
        <taxon>Rhipicephalus</taxon>
        <taxon>Rhipicephalus</taxon>
    </lineage>
</organism>
<protein>
    <submittedName>
        <fullName evidence="2">Uncharacterized protein</fullName>
    </submittedName>
</protein>
<feature type="compositionally biased region" description="Basic and acidic residues" evidence="1">
    <location>
        <begin position="28"/>
        <end position="45"/>
    </location>
</feature>
<sequence length="189" mass="20750">MEAAQDAHPAPTKRKALDPEQANVKSQKRGEKLRERVDRLDDKETNDPVKLAGYKAIDEAVNAGAPPAAATLVRRNLTVAQRELMNIQVDAGPHHRVRLEGTKGKKHRLVDWDAFRKVQKEQNSGSAAIEDMDSWTATLKGDLETATREAPPEAELEVIDSKLLHMWKPSAACKTGGSVNATIERCADA</sequence>
<dbReference type="EMBL" id="JABSTV010001254">
    <property type="protein sequence ID" value="KAH7940038.1"/>
    <property type="molecule type" value="Genomic_DNA"/>
</dbReference>
<reference evidence="2" key="1">
    <citation type="journal article" date="2020" name="Cell">
        <title>Large-Scale Comparative Analyses of Tick Genomes Elucidate Their Genetic Diversity and Vector Capacities.</title>
        <authorList>
            <consortium name="Tick Genome and Microbiome Consortium (TIGMIC)"/>
            <person name="Jia N."/>
            <person name="Wang J."/>
            <person name="Shi W."/>
            <person name="Du L."/>
            <person name="Sun Y."/>
            <person name="Zhan W."/>
            <person name="Jiang J.F."/>
            <person name="Wang Q."/>
            <person name="Zhang B."/>
            <person name="Ji P."/>
            <person name="Bell-Sakyi L."/>
            <person name="Cui X.M."/>
            <person name="Yuan T.T."/>
            <person name="Jiang B.G."/>
            <person name="Yang W.F."/>
            <person name="Lam T.T."/>
            <person name="Chang Q.C."/>
            <person name="Ding S.J."/>
            <person name="Wang X.J."/>
            <person name="Zhu J.G."/>
            <person name="Ruan X.D."/>
            <person name="Zhao L."/>
            <person name="Wei J.T."/>
            <person name="Ye R.Z."/>
            <person name="Que T.C."/>
            <person name="Du C.H."/>
            <person name="Zhou Y.H."/>
            <person name="Cheng J.X."/>
            <person name="Dai P.F."/>
            <person name="Guo W.B."/>
            <person name="Han X.H."/>
            <person name="Huang E.J."/>
            <person name="Li L.F."/>
            <person name="Wei W."/>
            <person name="Gao Y.C."/>
            <person name="Liu J.Z."/>
            <person name="Shao H.Z."/>
            <person name="Wang X."/>
            <person name="Wang C.C."/>
            <person name="Yang T.C."/>
            <person name="Huo Q.B."/>
            <person name="Li W."/>
            <person name="Chen H.Y."/>
            <person name="Chen S.E."/>
            <person name="Zhou L.G."/>
            <person name="Ni X.B."/>
            <person name="Tian J.H."/>
            <person name="Sheng Y."/>
            <person name="Liu T."/>
            <person name="Pan Y.S."/>
            <person name="Xia L.Y."/>
            <person name="Li J."/>
            <person name="Zhao F."/>
            <person name="Cao W.C."/>
        </authorList>
    </citation>
    <scope>NUCLEOTIDE SEQUENCE</scope>
    <source>
        <strain evidence="2">Rsan-2018</strain>
    </source>
</reference>
<dbReference type="AlphaFoldDB" id="A0A9D4PGK4"/>
<dbReference type="Proteomes" id="UP000821837">
    <property type="component" value="Chromosome 8"/>
</dbReference>
<accession>A0A9D4PGK4</accession>
<evidence type="ECO:0000313" key="2">
    <source>
        <dbReference type="EMBL" id="KAH7940038.1"/>
    </source>
</evidence>
<name>A0A9D4PGK4_RHISA</name>
<comment type="caution">
    <text evidence="2">The sequence shown here is derived from an EMBL/GenBank/DDBJ whole genome shotgun (WGS) entry which is preliminary data.</text>
</comment>
<feature type="region of interest" description="Disordered" evidence="1">
    <location>
        <begin position="1"/>
        <end position="45"/>
    </location>
</feature>
<reference evidence="2" key="2">
    <citation type="submission" date="2021-09" db="EMBL/GenBank/DDBJ databases">
        <authorList>
            <person name="Jia N."/>
            <person name="Wang J."/>
            <person name="Shi W."/>
            <person name="Du L."/>
            <person name="Sun Y."/>
            <person name="Zhan W."/>
            <person name="Jiang J."/>
            <person name="Wang Q."/>
            <person name="Zhang B."/>
            <person name="Ji P."/>
            <person name="Sakyi L.B."/>
            <person name="Cui X."/>
            <person name="Yuan T."/>
            <person name="Jiang B."/>
            <person name="Yang W."/>
            <person name="Lam T.T.-Y."/>
            <person name="Chang Q."/>
            <person name="Ding S."/>
            <person name="Wang X."/>
            <person name="Zhu J."/>
            <person name="Ruan X."/>
            <person name="Zhao L."/>
            <person name="Wei J."/>
            <person name="Que T."/>
            <person name="Du C."/>
            <person name="Cheng J."/>
            <person name="Dai P."/>
            <person name="Han X."/>
            <person name="Huang E."/>
            <person name="Gao Y."/>
            <person name="Liu J."/>
            <person name="Shao H."/>
            <person name="Ye R."/>
            <person name="Li L."/>
            <person name="Wei W."/>
            <person name="Wang X."/>
            <person name="Wang C."/>
            <person name="Huo Q."/>
            <person name="Li W."/>
            <person name="Guo W."/>
            <person name="Chen H."/>
            <person name="Chen S."/>
            <person name="Zhou L."/>
            <person name="Zhou L."/>
            <person name="Ni X."/>
            <person name="Tian J."/>
            <person name="Zhou Y."/>
            <person name="Sheng Y."/>
            <person name="Liu T."/>
            <person name="Pan Y."/>
            <person name="Xia L."/>
            <person name="Li J."/>
            <person name="Zhao F."/>
            <person name="Cao W."/>
        </authorList>
    </citation>
    <scope>NUCLEOTIDE SEQUENCE</scope>
    <source>
        <strain evidence="2">Rsan-2018</strain>
        <tissue evidence="2">Larvae</tissue>
    </source>
</reference>
<proteinExistence type="predicted"/>
<gene>
    <name evidence="2" type="ORF">HPB52_020551</name>
</gene>
<evidence type="ECO:0000256" key="1">
    <source>
        <dbReference type="SAM" id="MobiDB-lite"/>
    </source>
</evidence>